<dbReference type="EMBL" id="CP001825">
    <property type="protein sequence ID" value="ACZ42234.1"/>
    <property type="molecule type" value="Genomic_DNA"/>
</dbReference>
<evidence type="ECO:0000256" key="3">
    <source>
        <dbReference type="ARBA" id="ARBA00022475"/>
    </source>
</evidence>
<dbReference type="GO" id="GO:0022857">
    <property type="term" value="F:transmembrane transporter activity"/>
    <property type="evidence" value="ECO:0007669"/>
    <property type="project" value="InterPro"/>
</dbReference>
<keyword evidence="3" id="KW-1003">Cell membrane</keyword>
<evidence type="ECO:0000256" key="6">
    <source>
        <dbReference type="ARBA" id="ARBA00023136"/>
    </source>
</evidence>
<feature type="transmembrane region" description="Helical" evidence="7">
    <location>
        <begin position="189"/>
        <end position="209"/>
    </location>
</feature>
<evidence type="ECO:0000256" key="1">
    <source>
        <dbReference type="ARBA" id="ARBA00004651"/>
    </source>
</evidence>
<sequence length="433" mass="46345">MQTENNYSSVDAKKTADIFYPGAFGSFRIKEYRIYFPGAMIAALGMWVQIVAQGWLIVNLTSSEFLIGLVAFCANLPFLLLSLPGGMLADRLEKRKVVMTSQGINAIFMVLMGLLVVTGKANIWLLMVWLLVVGSVGAISMPSQQSMLPEIVGRKNLMNAIALNSAQFNLTGVIGPTLGGFAVKYIGIAGAYFFNGLTLVIAMVTLWAIRPQFASKALSSTRSRETASLAYAARHVWTDSRIRTIVVLAAVQTLFLQPYNTLLPVFAKDVLHMGASGYGLLLGAVGLGAFVGAMMLAFKGEITSKGKWLIVAQVASALGIMSFAVMRHLPFALVALFVAGWGIVTFLAMGNSLLQTVVPDELRGRVMSCWMLVVLGLTPFGSLYIGSLASAVGPVASLVICALVALVCAGAIIAKERELFKSNFSLVAQPVRV</sequence>
<evidence type="ECO:0000256" key="5">
    <source>
        <dbReference type="ARBA" id="ARBA00022989"/>
    </source>
</evidence>
<keyword evidence="4 7" id="KW-0812">Transmembrane</keyword>
<proteinExistence type="predicted"/>
<dbReference type="InterPro" id="IPR036259">
    <property type="entry name" value="MFS_trans_sf"/>
</dbReference>
<protein>
    <submittedName>
        <fullName evidence="9">Major facilitator superfamily MFS_1</fullName>
    </submittedName>
</protein>
<accession>D1CBR9</accession>
<keyword evidence="10" id="KW-1185">Reference proteome</keyword>
<reference evidence="10" key="1">
    <citation type="journal article" date="2010" name="Stand. Genomic Sci.">
        <title>Complete genome sequence of 'Thermobaculum terrenum' type strain (YNP1).</title>
        <authorList>
            <person name="Kiss H."/>
            <person name="Cleland D."/>
            <person name="Lapidus A."/>
            <person name="Lucas S."/>
            <person name="Glavina Del Rio T."/>
            <person name="Nolan M."/>
            <person name="Tice H."/>
            <person name="Han C."/>
            <person name="Goodwin L."/>
            <person name="Pitluck S."/>
            <person name="Liolios K."/>
            <person name="Ivanova N."/>
            <person name="Mavromatis K."/>
            <person name="Ovchinnikova G."/>
            <person name="Pati A."/>
            <person name="Chen A."/>
            <person name="Palaniappan K."/>
            <person name="Land M."/>
            <person name="Hauser L."/>
            <person name="Chang Y."/>
            <person name="Jeffries C."/>
            <person name="Lu M."/>
            <person name="Brettin T."/>
            <person name="Detter J."/>
            <person name="Goker M."/>
            <person name="Tindall B."/>
            <person name="Beck B."/>
            <person name="McDermott T."/>
            <person name="Woyke T."/>
            <person name="Bristow J."/>
            <person name="Eisen J."/>
            <person name="Markowitz V."/>
            <person name="Hugenholtz P."/>
            <person name="Kyrpides N."/>
            <person name="Klenk H."/>
            <person name="Cheng J."/>
        </authorList>
    </citation>
    <scope>NUCLEOTIDE SEQUENCE [LARGE SCALE GENOMIC DNA]</scope>
    <source>
        <strain evidence="10">ATCC BAA-798 / YNP1</strain>
    </source>
</reference>
<dbReference type="PROSITE" id="PS50850">
    <property type="entry name" value="MFS"/>
    <property type="match status" value="1"/>
</dbReference>
<evidence type="ECO:0000313" key="10">
    <source>
        <dbReference type="Proteomes" id="UP000000323"/>
    </source>
</evidence>
<dbReference type="InterPro" id="IPR020846">
    <property type="entry name" value="MFS_dom"/>
</dbReference>
<dbReference type="PANTHER" id="PTHR23513:SF11">
    <property type="entry name" value="STAPHYLOFERRIN A TRANSPORTER"/>
    <property type="match status" value="1"/>
</dbReference>
<dbReference type="Proteomes" id="UP000000323">
    <property type="component" value="Chromosome 1"/>
</dbReference>
<comment type="subcellular location">
    <subcellularLocation>
        <location evidence="1">Cell membrane</location>
        <topology evidence="1">Multi-pass membrane protein</topology>
    </subcellularLocation>
</comment>
<feature type="transmembrane region" description="Helical" evidence="7">
    <location>
        <begin position="331"/>
        <end position="354"/>
    </location>
</feature>
<feature type="transmembrane region" description="Helical" evidence="7">
    <location>
        <begin position="244"/>
        <end position="266"/>
    </location>
</feature>
<evidence type="ECO:0000259" key="8">
    <source>
        <dbReference type="PROSITE" id="PS50850"/>
    </source>
</evidence>
<feature type="transmembrane region" description="Helical" evidence="7">
    <location>
        <begin position="64"/>
        <end position="85"/>
    </location>
</feature>
<feature type="transmembrane region" description="Helical" evidence="7">
    <location>
        <begin position="278"/>
        <end position="296"/>
    </location>
</feature>
<feature type="domain" description="Major facilitator superfamily (MFS) profile" evidence="8">
    <location>
        <begin position="31"/>
        <end position="417"/>
    </location>
</feature>
<feature type="transmembrane region" description="Helical" evidence="7">
    <location>
        <begin position="391"/>
        <end position="414"/>
    </location>
</feature>
<keyword evidence="6 7" id="KW-0472">Membrane</keyword>
<feature type="transmembrane region" description="Helical" evidence="7">
    <location>
        <begin position="308"/>
        <end position="325"/>
    </location>
</feature>
<dbReference type="AlphaFoldDB" id="D1CBR9"/>
<keyword evidence="5 7" id="KW-1133">Transmembrane helix</keyword>
<dbReference type="GO" id="GO:0005886">
    <property type="term" value="C:plasma membrane"/>
    <property type="evidence" value="ECO:0007669"/>
    <property type="project" value="UniProtKB-SubCell"/>
</dbReference>
<dbReference type="HOGENOM" id="CLU_034180_11_2_0"/>
<evidence type="ECO:0000256" key="7">
    <source>
        <dbReference type="SAM" id="Phobius"/>
    </source>
</evidence>
<dbReference type="STRING" id="525904.Tter_1327"/>
<gene>
    <name evidence="9" type="ordered locus">Tter_1327</name>
</gene>
<keyword evidence="2" id="KW-0813">Transport</keyword>
<evidence type="ECO:0000256" key="2">
    <source>
        <dbReference type="ARBA" id="ARBA00022448"/>
    </source>
</evidence>
<feature type="transmembrane region" description="Helical" evidence="7">
    <location>
        <begin position="34"/>
        <end position="58"/>
    </location>
</feature>
<name>D1CBR9_THET1</name>
<dbReference type="SUPFAM" id="SSF103473">
    <property type="entry name" value="MFS general substrate transporter"/>
    <property type="match status" value="1"/>
</dbReference>
<feature type="transmembrane region" description="Helical" evidence="7">
    <location>
        <begin position="366"/>
        <end position="385"/>
    </location>
</feature>
<dbReference type="RefSeq" id="WP_012875269.1">
    <property type="nucleotide sequence ID" value="NC_013525.1"/>
</dbReference>
<organism evidence="9 10">
    <name type="scientific">Thermobaculum terrenum (strain ATCC BAA-798 / CCMEE 7001 / YNP1)</name>
    <dbReference type="NCBI Taxonomy" id="525904"/>
    <lineage>
        <taxon>Bacteria</taxon>
        <taxon>Bacillati</taxon>
        <taxon>Chloroflexota</taxon>
        <taxon>Chloroflexia</taxon>
        <taxon>Candidatus Thermobaculales</taxon>
        <taxon>Candidatus Thermobaculaceae</taxon>
        <taxon>Thermobaculum</taxon>
    </lineage>
</organism>
<feature type="transmembrane region" description="Helical" evidence="7">
    <location>
        <begin position="161"/>
        <end position="183"/>
    </location>
</feature>
<dbReference type="Pfam" id="PF05977">
    <property type="entry name" value="MFS_3"/>
    <property type="match status" value="1"/>
</dbReference>
<evidence type="ECO:0000256" key="4">
    <source>
        <dbReference type="ARBA" id="ARBA00022692"/>
    </source>
</evidence>
<dbReference type="Gene3D" id="1.20.1250.20">
    <property type="entry name" value="MFS general substrate transporter like domains"/>
    <property type="match status" value="1"/>
</dbReference>
<feature type="transmembrane region" description="Helical" evidence="7">
    <location>
        <begin position="97"/>
        <end position="117"/>
    </location>
</feature>
<feature type="transmembrane region" description="Helical" evidence="7">
    <location>
        <begin position="123"/>
        <end position="141"/>
    </location>
</feature>
<dbReference type="InterPro" id="IPR010290">
    <property type="entry name" value="TM_effector"/>
</dbReference>
<dbReference type="CDD" id="cd06173">
    <property type="entry name" value="MFS_MefA_like"/>
    <property type="match status" value="1"/>
</dbReference>
<dbReference type="eggNOG" id="COG2271">
    <property type="taxonomic scope" value="Bacteria"/>
</dbReference>
<dbReference type="PANTHER" id="PTHR23513">
    <property type="entry name" value="INTEGRAL MEMBRANE EFFLUX PROTEIN-RELATED"/>
    <property type="match status" value="1"/>
</dbReference>
<evidence type="ECO:0000313" key="9">
    <source>
        <dbReference type="EMBL" id="ACZ42234.1"/>
    </source>
</evidence>
<dbReference type="KEGG" id="ttr:Tter_1327"/>